<gene>
    <name evidence="1" type="ORF">GCM10023335_66800</name>
</gene>
<accession>A0ABP9JDM5</accession>
<evidence type="ECO:0008006" key="3">
    <source>
        <dbReference type="Google" id="ProtNLM"/>
    </source>
</evidence>
<comment type="caution">
    <text evidence="1">The sequence shown here is derived from an EMBL/GenBank/DDBJ whole genome shotgun (WGS) entry which is preliminary data.</text>
</comment>
<reference evidence="2" key="1">
    <citation type="journal article" date="2019" name="Int. J. Syst. Evol. Microbiol.">
        <title>The Global Catalogue of Microorganisms (GCM) 10K type strain sequencing project: providing services to taxonomists for standard genome sequencing and annotation.</title>
        <authorList>
            <consortium name="The Broad Institute Genomics Platform"/>
            <consortium name="The Broad Institute Genome Sequencing Center for Infectious Disease"/>
            <person name="Wu L."/>
            <person name="Ma J."/>
        </authorList>
    </citation>
    <scope>NUCLEOTIDE SEQUENCE [LARGE SCALE GENOMIC DNA]</scope>
    <source>
        <strain evidence="2">JCM 18409</strain>
    </source>
</reference>
<keyword evidence="2" id="KW-1185">Reference proteome</keyword>
<dbReference type="EMBL" id="BAABKB010000031">
    <property type="protein sequence ID" value="GAA5028679.1"/>
    <property type="molecule type" value="Genomic_DNA"/>
</dbReference>
<protein>
    <recommendedName>
        <fullName evidence="3">Tc1-like transposase DDE domain-containing protein</fullName>
    </recommendedName>
</protein>
<dbReference type="RefSeq" id="WP_345656491.1">
    <property type="nucleotide sequence ID" value="NZ_BAABKB010000031.1"/>
</dbReference>
<evidence type="ECO:0000313" key="2">
    <source>
        <dbReference type="Proteomes" id="UP001501759"/>
    </source>
</evidence>
<sequence>MSSFEAADPVGDIYVVTDNLSSRNGLSTRTWLEDHPRIRPMFIPFGACRLNLQEGWWRIFRKAALAGRPRGVFKRSSICTYSAVKRVSKSVATTRCWTLSLRS</sequence>
<dbReference type="Proteomes" id="UP001501759">
    <property type="component" value="Unassembled WGS sequence"/>
</dbReference>
<name>A0ABP9JDM5_9ACTN</name>
<proteinExistence type="predicted"/>
<organism evidence="1 2">
    <name type="scientific">Streptomyces siamensis</name>
    <dbReference type="NCBI Taxonomy" id="1274986"/>
    <lineage>
        <taxon>Bacteria</taxon>
        <taxon>Bacillati</taxon>
        <taxon>Actinomycetota</taxon>
        <taxon>Actinomycetes</taxon>
        <taxon>Kitasatosporales</taxon>
        <taxon>Streptomycetaceae</taxon>
        <taxon>Streptomyces</taxon>
    </lineage>
</organism>
<evidence type="ECO:0000313" key="1">
    <source>
        <dbReference type="EMBL" id="GAA5028679.1"/>
    </source>
</evidence>